<gene>
    <name evidence="5" type="ORF">OT_ostta14g00060</name>
</gene>
<feature type="repeat" description="ANK" evidence="3">
    <location>
        <begin position="111"/>
        <end position="143"/>
    </location>
</feature>
<proteinExistence type="predicted"/>
<feature type="region of interest" description="Disordered" evidence="4">
    <location>
        <begin position="1"/>
        <end position="52"/>
    </location>
</feature>
<sequence>MPARTSRGAGTTRRKASTGRSSDRRGDSSSDDTDGTLSDSDSSTSQTSLFGAIEDGDVDEFNRIARNDPEAFKHVNSNGWTAAHQAAYSGEHKMLKKALEAGVDVNAKCADGCLAAHYASAQGEKKCLQVLFDFGSEMETKDNDGESPLDVSTNTIRELLADLIVDARTRRTGAQ</sequence>
<dbReference type="SUPFAM" id="SSF48403">
    <property type="entry name" value="Ankyrin repeat"/>
    <property type="match status" value="1"/>
</dbReference>
<dbReference type="STRING" id="70448.Q00WK5"/>
<dbReference type="InParanoid" id="Q00WK5"/>
<reference evidence="6" key="1">
    <citation type="journal article" date="2006" name="Proc. Natl. Acad. Sci. U.S.A.">
        <title>Genome analysis of the smallest free-living eukaryote Ostreococcus tauri unveils many unique features.</title>
        <authorList>
            <person name="Derelle E."/>
            <person name="Ferraz C."/>
            <person name="Rombauts S."/>
            <person name="Rouze P."/>
            <person name="Worden A.Z."/>
            <person name="Robbens S."/>
            <person name="Partensky F."/>
            <person name="Degroeve S."/>
            <person name="Echeynie S."/>
            <person name="Cooke R."/>
            <person name="Saeys Y."/>
            <person name="Wuyts J."/>
            <person name="Jabbari K."/>
            <person name="Bowler C."/>
            <person name="Panaud O."/>
            <person name="Piegu B."/>
            <person name="Ball S.G."/>
            <person name="Ral J.-P."/>
            <person name="Bouget F.-Y."/>
            <person name="Piganeau G."/>
            <person name="De Baets B."/>
            <person name="Picard A."/>
            <person name="Delseny M."/>
            <person name="Demaille J."/>
            <person name="Van de Peer Y."/>
            <person name="Moreau H."/>
        </authorList>
    </citation>
    <scope>NUCLEOTIDE SEQUENCE [LARGE SCALE GENOMIC DNA]</scope>
    <source>
        <strain evidence="6">OTTH 0595 / CCAP 157/2 / RCC745</strain>
    </source>
</reference>
<keyword evidence="6" id="KW-1185">Reference proteome</keyword>
<dbReference type="InterPro" id="IPR050776">
    <property type="entry name" value="Ank_Repeat/CDKN_Inhibitor"/>
</dbReference>
<comment type="caution">
    <text evidence="5">The sequence shown here is derived from an EMBL/GenBank/DDBJ whole genome shotgun (WGS) entry which is preliminary data.</text>
</comment>
<dbReference type="AlphaFoldDB" id="Q00WK5"/>
<dbReference type="KEGG" id="ota:OT_ostta14g00060"/>
<dbReference type="Pfam" id="PF12796">
    <property type="entry name" value="Ank_2"/>
    <property type="match status" value="1"/>
</dbReference>
<dbReference type="OrthoDB" id="548600at2759"/>
<evidence type="ECO:0000256" key="3">
    <source>
        <dbReference type="PROSITE-ProRule" id="PRU00023"/>
    </source>
</evidence>
<feature type="repeat" description="ANK" evidence="3">
    <location>
        <begin position="78"/>
        <end position="110"/>
    </location>
</feature>
<dbReference type="PROSITE" id="PS50088">
    <property type="entry name" value="ANK_REPEAT"/>
    <property type="match status" value="2"/>
</dbReference>
<dbReference type="SMART" id="SM00248">
    <property type="entry name" value="ANK"/>
    <property type="match status" value="2"/>
</dbReference>
<evidence type="ECO:0000256" key="1">
    <source>
        <dbReference type="ARBA" id="ARBA00022737"/>
    </source>
</evidence>
<dbReference type="InterPro" id="IPR002110">
    <property type="entry name" value="Ankyrin_rpt"/>
</dbReference>
<dbReference type="Proteomes" id="UP000009170">
    <property type="component" value="Unassembled WGS sequence"/>
</dbReference>
<name>Q00WK5_OSTTA</name>
<protein>
    <submittedName>
        <fullName evidence="5">Ankyrin repeat</fullName>
    </submittedName>
</protein>
<accession>Q00WK5</accession>
<dbReference type="PANTHER" id="PTHR24201">
    <property type="entry name" value="ANK_REP_REGION DOMAIN-CONTAINING PROTEIN"/>
    <property type="match status" value="1"/>
</dbReference>
<evidence type="ECO:0000313" key="5">
    <source>
        <dbReference type="EMBL" id="CAL56753.1"/>
    </source>
</evidence>
<reference evidence="5 6" key="2">
    <citation type="journal article" date="2014" name="BMC Genomics">
        <title>An improved genome of the model marine alga Ostreococcus tauri unfolds by assessing Illumina de novo assemblies.</title>
        <authorList>
            <person name="Blanc-Mathieu R."/>
            <person name="Verhelst B."/>
            <person name="Derelle E."/>
            <person name="Rombauts S."/>
            <person name="Bouget F.Y."/>
            <person name="Carre I."/>
            <person name="Chateau A."/>
            <person name="Eyre-Walker A."/>
            <person name="Grimsley N."/>
            <person name="Moreau H."/>
            <person name="Piegu B."/>
            <person name="Rivals E."/>
            <person name="Schackwitz W."/>
            <person name="Van de Peer Y."/>
            <person name="Piganeau G."/>
        </authorList>
    </citation>
    <scope>NUCLEOTIDE SEQUENCE [LARGE SCALE GENOMIC DNA]</scope>
    <source>
        <strain evidence="6">OTTH 0595 / CCAP 157/2 / RCC745</strain>
    </source>
</reference>
<organism evidence="5 6">
    <name type="scientific">Ostreococcus tauri</name>
    <name type="common">Marine green alga</name>
    <dbReference type="NCBI Taxonomy" id="70448"/>
    <lineage>
        <taxon>Eukaryota</taxon>
        <taxon>Viridiplantae</taxon>
        <taxon>Chlorophyta</taxon>
        <taxon>Mamiellophyceae</taxon>
        <taxon>Mamiellales</taxon>
        <taxon>Bathycoccaceae</taxon>
        <taxon>Ostreococcus</taxon>
    </lineage>
</organism>
<evidence type="ECO:0000256" key="4">
    <source>
        <dbReference type="SAM" id="MobiDB-lite"/>
    </source>
</evidence>
<dbReference type="PROSITE" id="PS50297">
    <property type="entry name" value="ANK_REP_REGION"/>
    <property type="match status" value="1"/>
</dbReference>
<feature type="compositionally biased region" description="Low complexity" evidence="4">
    <location>
        <begin position="1"/>
        <end position="11"/>
    </location>
</feature>
<dbReference type="InterPro" id="IPR036770">
    <property type="entry name" value="Ankyrin_rpt-contain_sf"/>
</dbReference>
<evidence type="ECO:0000256" key="2">
    <source>
        <dbReference type="ARBA" id="ARBA00023043"/>
    </source>
</evidence>
<dbReference type="RefSeq" id="XP_003082798.1">
    <property type="nucleotide sequence ID" value="XM_003082750.1"/>
</dbReference>
<dbReference type="EMBL" id="CAID01000014">
    <property type="protein sequence ID" value="CAL56753.1"/>
    <property type="molecule type" value="Genomic_DNA"/>
</dbReference>
<feature type="compositionally biased region" description="Low complexity" evidence="4">
    <location>
        <begin position="35"/>
        <end position="48"/>
    </location>
</feature>
<dbReference type="OMA" id="YSGEHKM"/>
<keyword evidence="2 3" id="KW-0040">ANK repeat</keyword>
<dbReference type="GeneID" id="9837608"/>
<dbReference type="Gene3D" id="1.25.40.20">
    <property type="entry name" value="Ankyrin repeat-containing domain"/>
    <property type="match status" value="1"/>
</dbReference>
<keyword evidence="1" id="KW-0677">Repeat</keyword>
<evidence type="ECO:0000313" key="6">
    <source>
        <dbReference type="Proteomes" id="UP000009170"/>
    </source>
</evidence>